<keyword evidence="5 8" id="KW-0812">Transmembrane</keyword>
<dbReference type="PANTHER" id="PTHR16119:SF17">
    <property type="entry name" value="TRANSMEMBRANE PROTEIN 144"/>
    <property type="match status" value="1"/>
</dbReference>
<evidence type="ECO:0000256" key="5">
    <source>
        <dbReference type="ARBA" id="ARBA00022692"/>
    </source>
</evidence>
<keyword evidence="6 8" id="KW-1133">Transmembrane helix</keyword>
<evidence type="ECO:0000256" key="2">
    <source>
        <dbReference type="ARBA" id="ARBA00006117"/>
    </source>
</evidence>
<feature type="transmembrane region" description="Helical" evidence="8">
    <location>
        <begin position="40"/>
        <end position="58"/>
    </location>
</feature>
<keyword evidence="4 9" id="KW-0762">Sugar transport</keyword>
<feature type="transmembrane region" description="Helical" evidence="8">
    <location>
        <begin position="70"/>
        <end position="90"/>
    </location>
</feature>
<keyword evidence="3" id="KW-0813">Transport</keyword>
<sequence>MKYTIFISKKMLEFVFITGTIILCLMRETEIDKYIGDIDMNILLALVPAIMWGSIGLVSGRLGGSASQQTLGMTMGAVIFSLVTLVIYQPTLNGKIWIAGLISGLFWAVGQFNQFSSMKHIGVSKTVPISTGLQLAGNALAGVLIWHEWTSGNMIMVGTIAVIALIVGAALTSLKDKSDSTTENDDENMPAGIQALTISTIGYIGYTVIVRFANVDAKAIIFPQAVGMLLGAFLFVFFAKETDQIAKKPTFLNITTGLIWGIGNIFMFLAIPSVGLAISYSLAQAGIVISTFGSIWLLGERKTHREMQFVIIGSILIIIGETLLATLK</sequence>
<evidence type="ECO:0000256" key="4">
    <source>
        <dbReference type="ARBA" id="ARBA00022597"/>
    </source>
</evidence>
<dbReference type="SUPFAM" id="SSF103481">
    <property type="entry name" value="Multidrug resistance efflux transporter EmrE"/>
    <property type="match status" value="2"/>
</dbReference>
<evidence type="ECO:0000256" key="3">
    <source>
        <dbReference type="ARBA" id="ARBA00022448"/>
    </source>
</evidence>
<dbReference type="Pfam" id="PF06800">
    <property type="entry name" value="Sugar_transport"/>
    <property type="match status" value="1"/>
</dbReference>
<dbReference type="PANTHER" id="PTHR16119">
    <property type="entry name" value="TRANSMEMBRANE PROTEIN 144"/>
    <property type="match status" value="1"/>
</dbReference>
<dbReference type="GO" id="GO:0015144">
    <property type="term" value="F:carbohydrate transmembrane transporter activity"/>
    <property type="evidence" value="ECO:0007669"/>
    <property type="project" value="InterPro"/>
</dbReference>
<keyword evidence="10" id="KW-1185">Reference proteome</keyword>
<organism evidence="9 10">
    <name type="scientific">Pediococcus acidilactici DSM 20284</name>
    <dbReference type="NCBI Taxonomy" id="862514"/>
    <lineage>
        <taxon>Bacteria</taxon>
        <taxon>Bacillati</taxon>
        <taxon>Bacillota</taxon>
        <taxon>Bacilli</taxon>
        <taxon>Lactobacillales</taxon>
        <taxon>Lactobacillaceae</taxon>
        <taxon>Pediococcus</taxon>
        <taxon>Pediococcus acidilactici group</taxon>
    </lineage>
</organism>
<feature type="transmembrane region" description="Helical" evidence="8">
    <location>
        <begin position="195"/>
        <end position="213"/>
    </location>
</feature>
<comment type="subcellular location">
    <subcellularLocation>
        <location evidence="1">Cell membrane</location>
        <topology evidence="1">Multi-pass membrane protein</topology>
    </subcellularLocation>
</comment>
<keyword evidence="7 8" id="KW-0472">Membrane</keyword>
<protein>
    <submittedName>
        <fullName evidence="9">Sugar transport protein</fullName>
    </submittedName>
</protein>
<gene>
    <name evidence="9" type="ORF">HMPREF0623_0790</name>
</gene>
<comment type="similarity">
    <text evidence="2">Belongs to the GRP transporter (TC 2.A.7.5) family.</text>
</comment>
<reference evidence="9" key="1">
    <citation type="submission" date="2010-07" db="EMBL/GenBank/DDBJ databases">
        <authorList>
            <person name="Muzny D."/>
            <person name="Qin X."/>
            <person name="Deng J."/>
            <person name="Jiang H."/>
            <person name="Liu Y."/>
            <person name="Qu J."/>
            <person name="Song X.-Z."/>
            <person name="Zhang L."/>
            <person name="Thornton R."/>
            <person name="Coyle M."/>
            <person name="Francisco L."/>
            <person name="Jackson L."/>
            <person name="Javaid M."/>
            <person name="Korchina V."/>
            <person name="Kovar C."/>
            <person name="Mata R."/>
            <person name="Mathew T."/>
            <person name="Ngo R."/>
            <person name="Nguyen L."/>
            <person name="Nguyen N."/>
            <person name="Okwuonu G."/>
            <person name="Ongeri F."/>
            <person name="Pham C."/>
            <person name="Simmons D."/>
            <person name="Wilczek-Boney K."/>
            <person name="Hale W."/>
            <person name="Jakkamsetti A."/>
            <person name="Pham P."/>
            <person name="Ruth R."/>
            <person name="San Lucas F."/>
            <person name="Warren J."/>
            <person name="Zhang J."/>
            <person name="Zhao Z."/>
            <person name="Zhou C."/>
            <person name="Zhu D."/>
            <person name="Lee S."/>
            <person name="Bess C."/>
            <person name="Blankenburg K."/>
            <person name="Forbes L."/>
            <person name="Fu Q."/>
            <person name="Gubbala S."/>
            <person name="Hirani K."/>
            <person name="Jayaseelan J.C."/>
            <person name="Lara F."/>
            <person name="Munidasa M."/>
            <person name="Palculict T."/>
            <person name="Patil S."/>
            <person name="Pu L.-L."/>
            <person name="Saada N."/>
            <person name="Tang L."/>
            <person name="Weissenberger G."/>
            <person name="Zhu Y."/>
            <person name="Hemphill L."/>
            <person name="Shang Y."/>
            <person name="Youmans B."/>
            <person name="Ayvaz T."/>
            <person name="Ross M."/>
            <person name="Santibanez J."/>
            <person name="Aqrawi P."/>
            <person name="Gross S."/>
            <person name="Joshi V."/>
            <person name="Fowler G."/>
            <person name="Nazareth L."/>
            <person name="Reid J."/>
            <person name="Worley K."/>
            <person name="Petrosino J."/>
            <person name="Highlander S."/>
            <person name="Gibbs R."/>
        </authorList>
    </citation>
    <scope>NUCLEOTIDE SEQUENCE [LARGE SCALE GENOMIC DNA]</scope>
    <source>
        <strain evidence="9">DSM 20284</strain>
    </source>
</reference>
<dbReference type="InterPro" id="IPR010651">
    <property type="entry name" value="Sugar_transport"/>
</dbReference>
<evidence type="ECO:0000256" key="1">
    <source>
        <dbReference type="ARBA" id="ARBA00004651"/>
    </source>
</evidence>
<evidence type="ECO:0000313" key="10">
    <source>
        <dbReference type="Proteomes" id="UP000004470"/>
    </source>
</evidence>
<dbReference type="GO" id="GO:0005886">
    <property type="term" value="C:plasma membrane"/>
    <property type="evidence" value="ECO:0007669"/>
    <property type="project" value="UniProtKB-SubCell"/>
</dbReference>
<feature type="transmembrane region" description="Helical" evidence="8">
    <location>
        <begin position="96"/>
        <end position="115"/>
    </location>
</feature>
<dbReference type="eggNOG" id="COG4975">
    <property type="taxonomic scope" value="Bacteria"/>
</dbReference>
<dbReference type="HOGENOM" id="CLU_076024_0_0_9"/>
<evidence type="ECO:0000256" key="7">
    <source>
        <dbReference type="ARBA" id="ARBA00023136"/>
    </source>
</evidence>
<feature type="transmembrane region" description="Helical" evidence="8">
    <location>
        <begin position="309"/>
        <end position="327"/>
    </location>
</feature>
<dbReference type="AlphaFoldDB" id="E0NF60"/>
<proteinExistence type="inferred from homology"/>
<dbReference type="Proteomes" id="UP000004470">
    <property type="component" value="Unassembled WGS sequence"/>
</dbReference>
<feature type="transmembrane region" description="Helical" evidence="8">
    <location>
        <begin position="251"/>
        <end position="271"/>
    </location>
</feature>
<feature type="transmembrane region" description="Helical" evidence="8">
    <location>
        <begin position="153"/>
        <end position="174"/>
    </location>
</feature>
<accession>E0NF60</accession>
<dbReference type="InterPro" id="IPR037185">
    <property type="entry name" value="EmrE-like"/>
</dbReference>
<evidence type="ECO:0000256" key="6">
    <source>
        <dbReference type="ARBA" id="ARBA00022989"/>
    </source>
</evidence>
<dbReference type="EMBL" id="AEEG01000003">
    <property type="protein sequence ID" value="EFL95754.1"/>
    <property type="molecule type" value="Genomic_DNA"/>
</dbReference>
<evidence type="ECO:0000313" key="9">
    <source>
        <dbReference type="EMBL" id="EFL95754.1"/>
    </source>
</evidence>
<feature type="transmembrane region" description="Helical" evidence="8">
    <location>
        <begin position="277"/>
        <end position="297"/>
    </location>
</feature>
<name>E0NF60_PEDAC</name>
<comment type="caution">
    <text evidence="9">The sequence shown here is derived from an EMBL/GenBank/DDBJ whole genome shotgun (WGS) entry which is preliminary data.</text>
</comment>
<feature type="transmembrane region" description="Helical" evidence="8">
    <location>
        <begin position="12"/>
        <end position="28"/>
    </location>
</feature>
<feature type="transmembrane region" description="Helical" evidence="8">
    <location>
        <begin position="219"/>
        <end position="239"/>
    </location>
</feature>
<evidence type="ECO:0000256" key="8">
    <source>
        <dbReference type="SAM" id="Phobius"/>
    </source>
</evidence>